<dbReference type="Proteomes" id="UP000262583">
    <property type="component" value="Chromosome"/>
</dbReference>
<dbReference type="PROSITE" id="PS50830">
    <property type="entry name" value="TNASE_3"/>
    <property type="match status" value="1"/>
</dbReference>
<dbReference type="InterPro" id="IPR016071">
    <property type="entry name" value="Staphylococal_nuclease_OB-fold"/>
</dbReference>
<dbReference type="InterPro" id="IPR035437">
    <property type="entry name" value="SNase_OB-fold_sf"/>
</dbReference>
<sequence>MAGKLACFWVMMVLGICVASECRAQAERRSGRSSDSAVGPSRKAQKIYDKYAQQWSWQDGYELSPFIVTQIETPVAKPLGPTRRLTELEYSRLILSTLAVPPLEPLPRRSPVRSVVQPETGEDGITRYKPVETRVVEVFNRGILLLENGEEVRLRGVRMFSERDPDDVIRYYVREGMRRLRELTRTQQVRIVFDEPLRDPDGNLLGLVTLADGTELNRYMLEQGYGYVEPADFLPFQDLSEYYAAERAARDARRGIWSKK</sequence>
<name>A0A2Z4Y180_SUMC1</name>
<reference evidence="3 4" key="1">
    <citation type="submission" date="2018-05" db="EMBL/GenBank/DDBJ databases">
        <title>A metagenomic window into the 2 km-deep terrestrial subsurface aquifer revealed taxonomically and functionally diverse microbial community comprising novel uncultured bacterial lineages.</title>
        <authorList>
            <person name="Kadnikov V.V."/>
            <person name="Mardanov A.V."/>
            <person name="Beletsky A.V."/>
            <person name="Banks D."/>
            <person name="Pimenov N.V."/>
            <person name="Frank Y.A."/>
            <person name="Karnachuk O.V."/>
            <person name="Ravin N.V."/>
        </authorList>
    </citation>
    <scope>NUCLEOTIDE SEQUENCE [LARGE SCALE GENOMIC DNA]</scope>
    <source>
        <strain evidence="3">BY</strain>
    </source>
</reference>
<gene>
    <name evidence="3" type="ORF">BRCON_0184</name>
</gene>
<dbReference type="SUPFAM" id="SSF50199">
    <property type="entry name" value="Staphylococcal nuclease"/>
    <property type="match status" value="1"/>
</dbReference>
<protein>
    <recommendedName>
        <fullName evidence="2">TNase-like domain-containing protein</fullName>
    </recommendedName>
</protein>
<evidence type="ECO:0000313" key="4">
    <source>
        <dbReference type="Proteomes" id="UP000262583"/>
    </source>
</evidence>
<evidence type="ECO:0000259" key="2">
    <source>
        <dbReference type="PROSITE" id="PS50830"/>
    </source>
</evidence>
<evidence type="ECO:0000313" key="3">
    <source>
        <dbReference type="EMBL" id="AXA34961.1"/>
    </source>
</evidence>
<evidence type="ECO:0000256" key="1">
    <source>
        <dbReference type="SAM" id="SignalP"/>
    </source>
</evidence>
<dbReference type="AlphaFoldDB" id="A0A2Z4Y180"/>
<feature type="signal peptide" evidence="1">
    <location>
        <begin position="1"/>
        <end position="19"/>
    </location>
</feature>
<organism evidence="3 4">
    <name type="scientific">Sumerlaea chitinivorans</name>
    <dbReference type="NCBI Taxonomy" id="2250252"/>
    <lineage>
        <taxon>Bacteria</taxon>
        <taxon>Candidatus Sumerlaeota</taxon>
        <taxon>Candidatus Sumerlaeia</taxon>
        <taxon>Candidatus Sumerlaeales</taxon>
        <taxon>Candidatus Sumerlaeaceae</taxon>
        <taxon>Candidatus Sumerlaea</taxon>
    </lineage>
</organism>
<dbReference type="Gene3D" id="2.40.50.90">
    <property type="match status" value="1"/>
</dbReference>
<feature type="chain" id="PRO_5016288357" description="TNase-like domain-containing protein" evidence="1">
    <location>
        <begin position="20"/>
        <end position="260"/>
    </location>
</feature>
<dbReference type="SMART" id="SM00318">
    <property type="entry name" value="SNc"/>
    <property type="match status" value="1"/>
</dbReference>
<keyword evidence="1" id="KW-0732">Signal</keyword>
<accession>A0A2Z4Y180</accession>
<dbReference type="EMBL" id="CP030759">
    <property type="protein sequence ID" value="AXA34961.1"/>
    <property type="molecule type" value="Genomic_DNA"/>
</dbReference>
<proteinExistence type="predicted"/>
<dbReference type="KEGG" id="schv:BRCON_0184"/>
<dbReference type="Pfam" id="PF00565">
    <property type="entry name" value="SNase"/>
    <property type="match status" value="1"/>
</dbReference>
<feature type="domain" description="TNase-like" evidence="2">
    <location>
        <begin position="129"/>
        <end position="259"/>
    </location>
</feature>